<protein>
    <recommendedName>
        <fullName evidence="2">Parvulin-like PPIase</fullName>
    </recommendedName>
    <alternativeName>
        <fullName evidence="9">Peptidyl-prolyl cis-trans isomerase plp</fullName>
    </alternativeName>
    <alternativeName>
        <fullName evidence="12">Periplasmic chaperone PpiD</fullName>
    </alternativeName>
    <alternativeName>
        <fullName evidence="13">Periplasmic folding chaperone</fullName>
    </alternativeName>
    <alternativeName>
        <fullName evidence="10">Rotamase plp</fullName>
    </alternativeName>
</protein>
<comment type="subcellular location">
    <subcellularLocation>
        <location evidence="1">Cell inner membrane</location>
        <topology evidence="1">Single-pass type II membrane protein</topology>
        <orientation evidence="1">Periplasmic side</orientation>
    </subcellularLocation>
</comment>
<dbReference type="RefSeq" id="WP_138324149.1">
    <property type="nucleotide sequence ID" value="NZ_VCDI01000001.1"/>
</dbReference>
<keyword evidence="3" id="KW-1003">Cell membrane</keyword>
<dbReference type="Pfam" id="PF13624">
    <property type="entry name" value="SurA_N_3"/>
    <property type="match status" value="1"/>
</dbReference>
<feature type="domain" description="PpiC" evidence="15">
    <location>
        <begin position="494"/>
        <end position="591"/>
    </location>
</feature>
<dbReference type="InterPro" id="IPR027304">
    <property type="entry name" value="Trigger_fact/SurA_dom_sf"/>
</dbReference>
<evidence type="ECO:0000256" key="13">
    <source>
        <dbReference type="ARBA" id="ARBA00042775"/>
    </source>
</evidence>
<dbReference type="OrthoDB" id="9768393at2"/>
<keyword evidence="16" id="KW-0413">Isomerase</keyword>
<dbReference type="SUPFAM" id="SSF109998">
    <property type="entry name" value="Triger factor/SurA peptide-binding domain-like"/>
    <property type="match status" value="1"/>
</dbReference>
<comment type="caution">
    <text evidence="16">The sequence shown here is derived from an EMBL/GenBank/DDBJ whole genome shotgun (WGS) entry which is preliminary data.</text>
</comment>
<evidence type="ECO:0000256" key="3">
    <source>
        <dbReference type="ARBA" id="ARBA00022475"/>
    </source>
</evidence>
<keyword evidence="17" id="KW-1185">Reference proteome</keyword>
<dbReference type="Proteomes" id="UP000305654">
    <property type="component" value="Unassembled WGS sequence"/>
</dbReference>
<keyword evidence="7 14" id="KW-0472">Membrane</keyword>
<name>A0A5R9JEQ7_9PROT</name>
<dbReference type="PANTHER" id="PTHR47529">
    <property type="entry name" value="PEPTIDYL-PROLYL CIS-TRANS ISOMERASE D"/>
    <property type="match status" value="1"/>
</dbReference>
<evidence type="ECO:0000256" key="7">
    <source>
        <dbReference type="ARBA" id="ARBA00023136"/>
    </source>
</evidence>
<dbReference type="InterPro" id="IPR000297">
    <property type="entry name" value="PPIase_PpiC"/>
</dbReference>
<dbReference type="SUPFAM" id="SSF54534">
    <property type="entry name" value="FKBP-like"/>
    <property type="match status" value="1"/>
</dbReference>
<comment type="similarity">
    <text evidence="11">Belongs to the PpiD chaperone family.</text>
</comment>
<feature type="transmembrane region" description="Helical" evidence="14">
    <location>
        <begin position="12"/>
        <end position="32"/>
    </location>
</feature>
<evidence type="ECO:0000259" key="15">
    <source>
        <dbReference type="Pfam" id="PF13145"/>
    </source>
</evidence>
<dbReference type="Pfam" id="PF13145">
    <property type="entry name" value="Rotamase_2"/>
    <property type="match status" value="2"/>
</dbReference>
<accession>A0A5R9JEQ7</accession>
<dbReference type="GO" id="GO:0003755">
    <property type="term" value="F:peptidyl-prolyl cis-trans isomerase activity"/>
    <property type="evidence" value="ECO:0007669"/>
    <property type="project" value="InterPro"/>
</dbReference>
<evidence type="ECO:0000256" key="10">
    <source>
        <dbReference type="ARBA" id="ARBA00031484"/>
    </source>
</evidence>
<keyword evidence="4" id="KW-0997">Cell inner membrane</keyword>
<evidence type="ECO:0000313" key="17">
    <source>
        <dbReference type="Proteomes" id="UP000305654"/>
    </source>
</evidence>
<evidence type="ECO:0000256" key="11">
    <source>
        <dbReference type="ARBA" id="ARBA00038408"/>
    </source>
</evidence>
<evidence type="ECO:0000256" key="9">
    <source>
        <dbReference type="ARBA" id="ARBA00030642"/>
    </source>
</evidence>
<evidence type="ECO:0000313" key="16">
    <source>
        <dbReference type="EMBL" id="TLU73896.1"/>
    </source>
</evidence>
<evidence type="ECO:0000256" key="2">
    <source>
        <dbReference type="ARBA" id="ARBA00018370"/>
    </source>
</evidence>
<dbReference type="EMBL" id="VCDI01000001">
    <property type="protein sequence ID" value="TLU73896.1"/>
    <property type="molecule type" value="Genomic_DNA"/>
</dbReference>
<evidence type="ECO:0000256" key="8">
    <source>
        <dbReference type="ARBA" id="ARBA00023186"/>
    </source>
</evidence>
<keyword evidence="8" id="KW-0143">Chaperone</keyword>
<dbReference type="AlphaFoldDB" id="A0A5R9JEQ7"/>
<proteinExistence type="inferred from homology"/>
<dbReference type="PANTHER" id="PTHR47529:SF1">
    <property type="entry name" value="PERIPLASMIC CHAPERONE PPID"/>
    <property type="match status" value="1"/>
</dbReference>
<dbReference type="Gene3D" id="3.10.50.40">
    <property type="match status" value="1"/>
</dbReference>
<organism evidence="16 17">
    <name type="scientific">Lichenicoccus roseus</name>
    <dbReference type="NCBI Taxonomy" id="2683649"/>
    <lineage>
        <taxon>Bacteria</taxon>
        <taxon>Pseudomonadati</taxon>
        <taxon>Pseudomonadota</taxon>
        <taxon>Alphaproteobacteria</taxon>
        <taxon>Acetobacterales</taxon>
        <taxon>Acetobacteraceae</taxon>
        <taxon>Lichenicoccus</taxon>
    </lineage>
</organism>
<keyword evidence="5 14" id="KW-0812">Transmembrane</keyword>
<evidence type="ECO:0000256" key="1">
    <source>
        <dbReference type="ARBA" id="ARBA00004382"/>
    </source>
</evidence>
<dbReference type="GO" id="GO:0005886">
    <property type="term" value="C:plasma membrane"/>
    <property type="evidence" value="ECO:0007669"/>
    <property type="project" value="UniProtKB-SubCell"/>
</dbReference>
<evidence type="ECO:0000256" key="12">
    <source>
        <dbReference type="ARBA" id="ARBA00040743"/>
    </source>
</evidence>
<dbReference type="InterPro" id="IPR046357">
    <property type="entry name" value="PPIase_dom_sf"/>
</dbReference>
<feature type="domain" description="PpiC" evidence="15">
    <location>
        <begin position="253"/>
        <end position="369"/>
    </location>
</feature>
<evidence type="ECO:0000256" key="6">
    <source>
        <dbReference type="ARBA" id="ARBA00022989"/>
    </source>
</evidence>
<evidence type="ECO:0000256" key="4">
    <source>
        <dbReference type="ARBA" id="ARBA00022519"/>
    </source>
</evidence>
<evidence type="ECO:0000256" key="14">
    <source>
        <dbReference type="SAM" id="Phobius"/>
    </source>
</evidence>
<reference evidence="16 17" key="1">
    <citation type="submission" date="2019-05" db="EMBL/GenBank/DDBJ databases">
        <authorList>
            <person name="Pankratov T."/>
            <person name="Grouzdev D."/>
        </authorList>
    </citation>
    <scope>NUCLEOTIDE SEQUENCE [LARGE SCALE GENOMIC DNA]</scope>
    <source>
        <strain evidence="16 17">KEBCLARHB70R</strain>
    </source>
</reference>
<sequence length="639" mass="67702">MITYFRHLFVDSWAGRAFAVLIFAAFVLWGVGDFFTKLGGAPDASTVAAVGDRKIGIDDFNNAFHAQLDQVARQSGGDASSLPQQERAQVAMQVLQGLVSRAEALREATRLGLVVPDDVLRQTIFDLPLFKGPDGQFQRSRFDAWLQQNRLTEARVLSIFRDDLTANALVEPLRVGAKAPAVLVRHAYDFAAQTRTVDLVSFPFAAGPAPAPPDQGTLQRYYDNHPQQFQAPEYRRVKLVLLSPQTIARSIDVPEADERALFRAQNNNGSVPEKRSVQVITAPSEARAQALATLWRGGAGWPQMQAAATDSVPVALDDAARATFPSPEMGSLAFGAKAGEVAGPLKTETGWVLLKVTKVDPAVTHSFADSRQALHDQIAAARVRDLLADRVQKLQDVIAGGGASGSGLDQVPADLGAVAAEGTLDAQGMTQAGEPAPLPGTDAQRQAIIATAFAQKQGAPPELKQGPDDAEYALSVEQVTPAAALPFAAVQDRVRDAVVADARRRQAEQQAATLFAAARKAGGLAKLPAGTPGLAGLVHQPPFGRSGPPAGVPPQLRQIAFSLKVGQSTMVPGADGFVVATVTGVQHPDPASNRMAYDRLQANLDGSVANDIEVAYATLLRGRKQPTLNAQAIRSVVGP</sequence>
<dbReference type="InterPro" id="IPR052029">
    <property type="entry name" value="PpiD_chaperone"/>
</dbReference>
<gene>
    <name evidence="16" type="ORF">FE263_01315</name>
</gene>
<evidence type="ECO:0000256" key="5">
    <source>
        <dbReference type="ARBA" id="ARBA00022692"/>
    </source>
</evidence>
<keyword evidence="6 14" id="KW-1133">Transmembrane helix</keyword>